<dbReference type="InterPro" id="IPR003439">
    <property type="entry name" value="ABC_transporter-like_ATP-bd"/>
</dbReference>
<evidence type="ECO:0000256" key="3">
    <source>
        <dbReference type="ARBA" id="ARBA00022741"/>
    </source>
</evidence>
<dbReference type="SMART" id="SM00382">
    <property type="entry name" value="AAA"/>
    <property type="match status" value="1"/>
</dbReference>
<keyword evidence="7 8" id="KW-0472">Membrane</keyword>
<evidence type="ECO:0000256" key="4">
    <source>
        <dbReference type="ARBA" id="ARBA00022801"/>
    </source>
</evidence>
<dbReference type="InterPro" id="IPR003593">
    <property type="entry name" value="AAA+_ATPase"/>
</dbReference>
<feature type="transmembrane region" description="Helical" evidence="8">
    <location>
        <begin position="283"/>
        <end position="302"/>
    </location>
</feature>
<dbReference type="PROSITE" id="PS50929">
    <property type="entry name" value="ABC_TM1F"/>
    <property type="match status" value="1"/>
</dbReference>
<dbReference type="PANTHER" id="PTHR43394">
    <property type="entry name" value="ATP-DEPENDENT PERMEASE MDL1, MITOCHONDRIAL"/>
    <property type="match status" value="1"/>
</dbReference>
<name>A0ABR9TH29_9FLAO</name>
<keyword evidence="2 8" id="KW-0812">Transmembrane</keyword>
<dbReference type="SUPFAM" id="SSF52540">
    <property type="entry name" value="P-loop containing nucleoside triphosphate hydrolases"/>
    <property type="match status" value="1"/>
</dbReference>
<gene>
    <name evidence="12" type="ORF">C4F50_06360</name>
</gene>
<dbReference type="Pfam" id="PF00664">
    <property type="entry name" value="ABC_membrane"/>
    <property type="match status" value="1"/>
</dbReference>
<keyword evidence="6 8" id="KW-1133">Transmembrane helix</keyword>
<dbReference type="CDD" id="cd18571">
    <property type="entry name" value="ABC_6TM_peptidase_like"/>
    <property type="match status" value="1"/>
</dbReference>
<dbReference type="Gene3D" id="3.90.70.10">
    <property type="entry name" value="Cysteine proteinases"/>
    <property type="match status" value="1"/>
</dbReference>
<dbReference type="EMBL" id="PRDM01000001">
    <property type="protein sequence ID" value="MBE8724570.1"/>
    <property type="molecule type" value="Genomic_DNA"/>
</dbReference>
<keyword evidence="5" id="KW-0067">ATP-binding</keyword>
<dbReference type="SUPFAM" id="SSF90123">
    <property type="entry name" value="ABC transporter transmembrane region"/>
    <property type="match status" value="1"/>
</dbReference>
<feature type="transmembrane region" description="Helical" evidence="8">
    <location>
        <begin position="171"/>
        <end position="189"/>
    </location>
</feature>
<evidence type="ECO:0000259" key="10">
    <source>
        <dbReference type="PROSITE" id="PS50929"/>
    </source>
</evidence>
<evidence type="ECO:0000256" key="6">
    <source>
        <dbReference type="ARBA" id="ARBA00022989"/>
    </source>
</evidence>
<evidence type="ECO:0000259" key="9">
    <source>
        <dbReference type="PROSITE" id="PS50893"/>
    </source>
</evidence>
<evidence type="ECO:0000256" key="7">
    <source>
        <dbReference type="ARBA" id="ARBA00023136"/>
    </source>
</evidence>
<dbReference type="Proteomes" id="UP000640614">
    <property type="component" value="Unassembled WGS sequence"/>
</dbReference>
<dbReference type="Gene3D" id="3.40.50.300">
    <property type="entry name" value="P-loop containing nucleotide triphosphate hydrolases"/>
    <property type="match status" value="1"/>
</dbReference>
<dbReference type="InterPro" id="IPR036640">
    <property type="entry name" value="ABC1_TM_sf"/>
</dbReference>
<evidence type="ECO:0000256" key="8">
    <source>
        <dbReference type="SAM" id="Phobius"/>
    </source>
</evidence>
<comment type="subcellular location">
    <subcellularLocation>
        <location evidence="1">Cell membrane</location>
        <topology evidence="1">Multi-pass membrane protein</topology>
    </subcellularLocation>
</comment>
<dbReference type="InterPro" id="IPR039421">
    <property type="entry name" value="Type_1_exporter"/>
</dbReference>
<feature type="transmembrane region" description="Helical" evidence="8">
    <location>
        <begin position="308"/>
        <end position="326"/>
    </location>
</feature>
<dbReference type="InterPro" id="IPR027417">
    <property type="entry name" value="P-loop_NTPase"/>
</dbReference>
<feature type="transmembrane region" description="Helical" evidence="8">
    <location>
        <begin position="201"/>
        <end position="222"/>
    </location>
</feature>
<dbReference type="PROSITE" id="PS50990">
    <property type="entry name" value="PEPTIDASE_C39"/>
    <property type="match status" value="1"/>
</dbReference>
<evidence type="ECO:0000256" key="2">
    <source>
        <dbReference type="ARBA" id="ARBA00022692"/>
    </source>
</evidence>
<dbReference type="InterPro" id="IPR005074">
    <property type="entry name" value="Peptidase_C39"/>
</dbReference>
<feature type="domain" description="ABC transporter" evidence="9">
    <location>
        <begin position="488"/>
        <end position="724"/>
    </location>
</feature>
<dbReference type="Gene3D" id="1.20.1560.10">
    <property type="entry name" value="ABC transporter type 1, transmembrane domain"/>
    <property type="match status" value="1"/>
</dbReference>
<dbReference type="InterPro" id="IPR017871">
    <property type="entry name" value="ABC_transporter-like_CS"/>
</dbReference>
<feature type="domain" description="ABC transmembrane type-1" evidence="10">
    <location>
        <begin position="171"/>
        <end position="450"/>
    </location>
</feature>
<dbReference type="Pfam" id="PF00005">
    <property type="entry name" value="ABC_tran"/>
    <property type="match status" value="1"/>
</dbReference>
<comment type="caution">
    <text evidence="12">The sequence shown here is derived from an EMBL/GenBank/DDBJ whole genome shotgun (WGS) entry which is preliminary data.</text>
</comment>
<evidence type="ECO:0000256" key="5">
    <source>
        <dbReference type="ARBA" id="ARBA00022840"/>
    </source>
</evidence>
<reference evidence="12 13" key="1">
    <citation type="submission" date="2018-07" db="EMBL/GenBank/DDBJ databases">
        <title>Genome assembly of strain KB82.</title>
        <authorList>
            <person name="Kukolya J."/>
            <person name="Horvath B."/>
            <person name="Nagy I."/>
            <person name="Toth A."/>
        </authorList>
    </citation>
    <scope>NUCLEOTIDE SEQUENCE [LARGE SCALE GENOMIC DNA]</scope>
    <source>
        <strain evidence="12 13">Kb82</strain>
    </source>
</reference>
<dbReference type="InterPro" id="IPR011527">
    <property type="entry name" value="ABC1_TM_dom"/>
</dbReference>
<organism evidence="12 13">
    <name type="scientific">Flavobacterium hungaricum</name>
    <dbReference type="NCBI Taxonomy" id="2082725"/>
    <lineage>
        <taxon>Bacteria</taxon>
        <taxon>Pseudomonadati</taxon>
        <taxon>Bacteroidota</taxon>
        <taxon>Flavobacteriia</taxon>
        <taxon>Flavobacteriales</taxon>
        <taxon>Flavobacteriaceae</taxon>
        <taxon>Flavobacterium</taxon>
    </lineage>
</organism>
<evidence type="ECO:0000256" key="1">
    <source>
        <dbReference type="ARBA" id="ARBA00004651"/>
    </source>
</evidence>
<dbReference type="PANTHER" id="PTHR43394:SF1">
    <property type="entry name" value="ATP-BINDING CASSETTE SUB-FAMILY B MEMBER 10, MITOCHONDRIAL"/>
    <property type="match status" value="1"/>
</dbReference>
<keyword evidence="4" id="KW-0378">Hydrolase</keyword>
<dbReference type="CDD" id="cd02418">
    <property type="entry name" value="Peptidase_C39B"/>
    <property type="match status" value="1"/>
</dbReference>
<keyword evidence="3" id="KW-0547">Nucleotide-binding</keyword>
<dbReference type="Pfam" id="PF03412">
    <property type="entry name" value="Peptidase_C39"/>
    <property type="match status" value="1"/>
</dbReference>
<evidence type="ECO:0000313" key="13">
    <source>
        <dbReference type="Proteomes" id="UP000640614"/>
    </source>
</evidence>
<evidence type="ECO:0000313" key="12">
    <source>
        <dbReference type="EMBL" id="MBE8724570.1"/>
    </source>
</evidence>
<evidence type="ECO:0000259" key="11">
    <source>
        <dbReference type="PROSITE" id="PS50990"/>
    </source>
</evidence>
<dbReference type="PROSITE" id="PS00211">
    <property type="entry name" value="ABC_TRANSPORTER_1"/>
    <property type="match status" value="1"/>
</dbReference>
<protein>
    <submittedName>
        <fullName evidence="12">Peptidase domain-containing ABC transporter</fullName>
    </submittedName>
</protein>
<accession>A0ABR9TH29</accession>
<proteinExistence type="predicted"/>
<feature type="domain" description="Peptidase C39" evidence="11">
    <location>
        <begin position="4"/>
        <end position="131"/>
    </location>
</feature>
<sequence>MTYQLDEMDCGPSCLVMIAKYYGKEFSLSFFRESSFITKNGVSLLGISQAAQTIGFETISAKLTLDKLKEKEVELPCILHWNQAHFLVLYKIKKSRLLKKTYYYLADPAHGFIKIDEEDFCKGWIASSMKGIALYLTPGNSFFKQKEIKEQNNFSYLLNYIKPFKWQMTKIFATLFLGSLLTLAFPFLTENLVDKGIKAKNINLVTLILLAQLFLFFGQTIVEIIRNRILLYVGSKININIIADFFGKLMSMPLKYFDAKRIGDLTQRIQDHKRIENFLTSQSVQILFSLINFSVFFAVLAYYKWSLLLVYTCITLLSILWVLYFQRQRKILDYNRFDLLADNQSTTYELVTGMQEIKLNNFEEYKKNQWKELQEKLLKINVKVLNLDQFQLSGYDFLNSLKNIVVTFIVAQNVIDNNLTLGSMLSVSYIIGEMNSPINQLITFFRSLQDAKLSFSRLNEIHNFKVNENQIPYLSTKKYMINDKIDGILLNDISFQYEGPKSEYVLQKINHFIPANKITAIVGSSGSGKTTLLKILLKHYDVTEGEIFVNGKNLKDTKLEEWRNEYGVVMQDGFIFSETIERNIATSDVEIDSEKLENAIKIANLSDFINSLPLGLKTKIGSSGSGISGGQKQRILIARAVYRNPKYLFFDEATSSLDAENERIIMENLNVFFEDKTVLIVAHRLSTVKNADQIIVLKNGKIIEIGTHKELVNKKADYFNLVKNQLELGI</sequence>
<keyword evidence="13" id="KW-1185">Reference proteome</keyword>
<dbReference type="RefSeq" id="WP_193845552.1">
    <property type="nucleotide sequence ID" value="NZ_PRDM01000001.1"/>
</dbReference>
<dbReference type="PROSITE" id="PS50893">
    <property type="entry name" value="ABC_TRANSPORTER_2"/>
    <property type="match status" value="1"/>
</dbReference>